<name>A0A067Q9P3_9AGAM</name>
<organism evidence="7 8">
    <name type="scientific">Jaapia argillacea MUCL 33604</name>
    <dbReference type="NCBI Taxonomy" id="933084"/>
    <lineage>
        <taxon>Eukaryota</taxon>
        <taxon>Fungi</taxon>
        <taxon>Dikarya</taxon>
        <taxon>Basidiomycota</taxon>
        <taxon>Agaricomycotina</taxon>
        <taxon>Agaricomycetes</taxon>
        <taxon>Agaricomycetidae</taxon>
        <taxon>Jaapiales</taxon>
        <taxon>Jaapiaceae</taxon>
        <taxon>Jaapia</taxon>
    </lineage>
</organism>
<sequence length="154" mass="17394">MTRGATNVGFESAEWANMVIAQVVQTYRSKMRDDLPGEEGDEIVRRRIEHFANKMRPTDVLGPIRIHDVNLGVSAPRVSGVHLIPPAEHFLRPSSENELQAQFEVFYEDSVSISLSTSYVAKIAFLPIHLLVSLRIDLLNFSSPLRQQITLRQP</sequence>
<evidence type="ECO:0000313" key="7">
    <source>
        <dbReference type="EMBL" id="KDQ63773.1"/>
    </source>
</evidence>
<dbReference type="EMBL" id="KL197710">
    <property type="protein sequence ID" value="KDQ63773.1"/>
    <property type="molecule type" value="Genomic_DNA"/>
</dbReference>
<evidence type="ECO:0000259" key="6">
    <source>
        <dbReference type="PROSITE" id="PS51847"/>
    </source>
</evidence>
<proteinExistence type="predicted"/>
<feature type="domain" description="SMP-LTD" evidence="6">
    <location>
        <begin position="9"/>
        <end position="154"/>
    </location>
</feature>
<accession>A0A067Q9P3</accession>
<dbReference type="STRING" id="933084.A0A067Q9P3"/>
<keyword evidence="4" id="KW-0446">Lipid-binding</keyword>
<dbReference type="GO" id="GO:0016020">
    <property type="term" value="C:membrane"/>
    <property type="evidence" value="ECO:0007669"/>
    <property type="project" value="UniProtKB-SubCell"/>
</dbReference>
<keyword evidence="8" id="KW-1185">Reference proteome</keyword>
<dbReference type="AlphaFoldDB" id="A0A067Q9P3"/>
<keyword evidence="3" id="KW-0445">Lipid transport</keyword>
<dbReference type="GO" id="GO:0006869">
    <property type="term" value="P:lipid transport"/>
    <property type="evidence" value="ECO:0007669"/>
    <property type="project" value="UniProtKB-KW"/>
</dbReference>
<dbReference type="Proteomes" id="UP000027265">
    <property type="component" value="Unassembled WGS sequence"/>
</dbReference>
<keyword evidence="5" id="KW-0472">Membrane</keyword>
<evidence type="ECO:0000256" key="1">
    <source>
        <dbReference type="ARBA" id="ARBA00004370"/>
    </source>
</evidence>
<dbReference type="InterPro" id="IPR019411">
    <property type="entry name" value="MMM1_dom"/>
</dbReference>
<evidence type="ECO:0000256" key="2">
    <source>
        <dbReference type="ARBA" id="ARBA00022448"/>
    </source>
</evidence>
<evidence type="ECO:0000256" key="3">
    <source>
        <dbReference type="ARBA" id="ARBA00023055"/>
    </source>
</evidence>
<dbReference type="PROSITE" id="PS51847">
    <property type="entry name" value="SMP"/>
    <property type="match status" value="1"/>
</dbReference>
<evidence type="ECO:0000256" key="4">
    <source>
        <dbReference type="ARBA" id="ARBA00023121"/>
    </source>
</evidence>
<dbReference type="InterPro" id="IPR031468">
    <property type="entry name" value="SMP_LBD"/>
</dbReference>
<dbReference type="HOGENOM" id="CLU_1704474_0_0_1"/>
<dbReference type="InParanoid" id="A0A067Q9P3"/>
<dbReference type="GO" id="GO:0008289">
    <property type="term" value="F:lipid binding"/>
    <property type="evidence" value="ECO:0007669"/>
    <property type="project" value="UniProtKB-KW"/>
</dbReference>
<reference evidence="8" key="1">
    <citation type="journal article" date="2014" name="Proc. Natl. Acad. Sci. U.S.A.">
        <title>Extensive sampling of basidiomycete genomes demonstrates inadequacy of the white-rot/brown-rot paradigm for wood decay fungi.</title>
        <authorList>
            <person name="Riley R."/>
            <person name="Salamov A.A."/>
            <person name="Brown D.W."/>
            <person name="Nagy L.G."/>
            <person name="Floudas D."/>
            <person name="Held B.W."/>
            <person name="Levasseur A."/>
            <person name="Lombard V."/>
            <person name="Morin E."/>
            <person name="Otillar R."/>
            <person name="Lindquist E.A."/>
            <person name="Sun H."/>
            <person name="LaButti K.M."/>
            <person name="Schmutz J."/>
            <person name="Jabbour D."/>
            <person name="Luo H."/>
            <person name="Baker S.E."/>
            <person name="Pisabarro A.G."/>
            <person name="Walton J.D."/>
            <person name="Blanchette R.A."/>
            <person name="Henrissat B."/>
            <person name="Martin F."/>
            <person name="Cullen D."/>
            <person name="Hibbett D.S."/>
            <person name="Grigoriev I.V."/>
        </authorList>
    </citation>
    <scope>NUCLEOTIDE SEQUENCE [LARGE SCALE GENOMIC DNA]</scope>
    <source>
        <strain evidence="8">MUCL 33604</strain>
    </source>
</reference>
<comment type="subcellular location">
    <subcellularLocation>
        <location evidence="1">Membrane</location>
    </subcellularLocation>
</comment>
<keyword evidence="2" id="KW-0813">Transport</keyword>
<evidence type="ECO:0000256" key="5">
    <source>
        <dbReference type="ARBA" id="ARBA00023136"/>
    </source>
</evidence>
<dbReference type="Pfam" id="PF10296">
    <property type="entry name" value="MMM1"/>
    <property type="match status" value="1"/>
</dbReference>
<evidence type="ECO:0000313" key="8">
    <source>
        <dbReference type="Proteomes" id="UP000027265"/>
    </source>
</evidence>
<dbReference type="OrthoDB" id="5599157at2759"/>
<protein>
    <recommendedName>
        <fullName evidence="6">SMP-LTD domain-containing protein</fullName>
    </recommendedName>
</protein>
<gene>
    <name evidence="7" type="ORF">JAAARDRAFT_390781</name>
</gene>